<sequence>MLSDFIVGENVGGRLGSTKMSDSVNPAVDRKVGLRVSKFDTNISRLSNNCHVQKSTISCKPDNKVPFLPDVPVEQFFPPTGDDSFDDVFQFTGRLDDLLNGVAAVNIQFAEQKKSNSVLSASCSDDEDNVSDFQMPDELLDQLYSRIY</sequence>
<dbReference type="Proteomes" id="UP000699462">
    <property type="component" value="Unassembled WGS sequence"/>
</dbReference>
<dbReference type="OrthoDB" id="6236692at2759"/>
<keyword evidence="2" id="KW-1185">Reference proteome</keyword>
<proteinExistence type="predicted"/>
<evidence type="ECO:0000313" key="2">
    <source>
        <dbReference type="Proteomes" id="UP000699462"/>
    </source>
</evidence>
<dbReference type="EMBL" id="JTDF01005174">
    <property type="protein sequence ID" value="KAF8566389.1"/>
    <property type="molecule type" value="Genomic_DNA"/>
</dbReference>
<evidence type="ECO:0000313" key="1">
    <source>
        <dbReference type="EMBL" id="KAF8566389.1"/>
    </source>
</evidence>
<gene>
    <name evidence="1" type="ORF">P879_02997</name>
</gene>
<accession>A0A8T0DF25</accession>
<reference evidence="1 2" key="1">
    <citation type="submission" date="2019-07" db="EMBL/GenBank/DDBJ databases">
        <title>Annotation for the trematode Paragonimus westermani.</title>
        <authorList>
            <person name="Choi Y.-J."/>
        </authorList>
    </citation>
    <scope>NUCLEOTIDE SEQUENCE [LARGE SCALE GENOMIC DNA]</scope>
    <source>
        <strain evidence="1">180907_Pwestermani</strain>
    </source>
</reference>
<comment type="caution">
    <text evidence="1">The sequence shown here is derived from an EMBL/GenBank/DDBJ whole genome shotgun (WGS) entry which is preliminary data.</text>
</comment>
<organism evidence="1 2">
    <name type="scientific">Paragonimus westermani</name>
    <dbReference type="NCBI Taxonomy" id="34504"/>
    <lineage>
        <taxon>Eukaryota</taxon>
        <taxon>Metazoa</taxon>
        <taxon>Spiralia</taxon>
        <taxon>Lophotrochozoa</taxon>
        <taxon>Platyhelminthes</taxon>
        <taxon>Trematoda</taxon>
        <taxon>Digenea</taxon>
        <taxon>Plagiorchiida</taxon>
        <taxon>Troglotremata</taxon>
        <taxon>Troglotrematidae</taxon>
        <taxon>Paragonimus</taxon>
    </lineage>
</organism>
<name>A0A8T0DF25_9TREM</name>
<protein>
    <submittedName>
        <fullName evidence="1">Uncharacterized protein</fullName>
    </submittedName>
</protein>
<dbReference type="AlphaFoldDB" id="A0A8T0DF25"/>